<reference evidence="2 3" key="2">
    <citation type="submission" date="2020-03" db="EMBL/GenBank/DDBJ databases">
        <title>Chryseoglobus sp. isolated from a deep-sea seamount.</title>
        <authorList>
            <person name="Zhang D.-C."/>
        </authorList>
    </citation>
    <scope>NUCLEOTIDE SEQUENCE [LARGE SCALE GENOMIC DNA]</scope>
    <source>
        <strain evidence="2 3">KN1116</strain>
    </source>
</reference>
<dbReference type="EMBL" id="VIKT02000001">
    <property type="protein sequence ID" value="NHF61654.1"/>
    <property type="molecule type" value="Genomic_DNA"/>
</dbReference>
<dbReference type="AlphaFoldDB" id="A0A9E5MJD5"/>
<evidence type="ECO:0000313" key="3">
    <source>
        <dbReference type="Proteomes" id="UP000818266"/>
    </source>
</evidence>
<comment type="caution">
    <text evidence="2">The sequence shown here is derived from an EMBL/GenBank/DDBJ whole genome shotgun (WGS) entry which is preliminary data.</text>
</comment>
<dbReference type="PROSITE" id="PS51257">
    <property type="entry name" value="PROKAR_LIPOPROTEIN"/>
    <property type="match status" value="1"/>
</dbReference>
<gene>
    <name evidence="2" type="ORF">FK219_000090</name>
</gene>
<dbReference type="Pfam" id="PF13845">
    <property type="entry name" value="Septum_form"/>
    <property type="match status" value="1"/>
</dbReference>
<evidence type="ECO:0000259" key="1">
    <source>
        <dbReference type="Pfam" id="PF13845"/>
    </source>
</evidence>
<reference evidence="2 3" key="1">
    <citation type="submission" date="2019-06" db="EMBL/GenBank/DDBJ databases">
        <authorList>
            <person name="De-Chao Zhang Q."/>
        </authorList>
    </citation>
    <scope>NUCLEOTIDE SEQUENCE [LARGE SCALE GENOMIC DNA]</scope>
    <source>
        <strain evidence="2 3">KN1116</strain>
    </source>
</reference>
<accession>A0A9E5MJD5</accession>
<keyword evidence="3" id="KW-1185">Reference proteome</keyword>
<dbReference type="RefSeq" id="WP_152581876.1">
    <property type="nucleotide sequence ID" value="NZ_VIKT02000001.1"/>
</dbReference>
<organism evidence="2 3">
    <name type="scientific">Microcella pacifica</name>
    <dbReference type="NCBI Taxonomy" id="2591847"/>
    <lineage>
        <taxon>Bacteria</taxon>
        <taxon>Bacillati</taxon>
        <taxon>Actinomycetota</taxon>
        <taxon>Actinomycetes</taxon>
        <taxon>Micrococcales</taxon>
        <taxon>Microbacteriaceae</taxon>
        <taxon>Microcella</taxon>
    </lineage>
</organism>
<protein>
    <recommendedName>
        <fullName evidence="1">Septum formation-related domain-containing protein</fullName>
    </recommendedName>
</protein>
<dbReference type="InterPro" id="IPR026004">
    <property type="entry name" value="Septum_form"/>
</dbReference>
<dbReference type="Proteomes" id="UP000818266">
    <property type="component" value="Unassembled WGS sequence"/>
</dbReference>
<dbReference type="OrthoDB" id="3628931at2"/>
<sequence length="174" mass="18454">MSAQRTRPASRRLLAVVLALTAGLALSGCSLLDVFTAGNQAVRDSDGQVIEGNDETDVFSLQVGDCLNDGEIGDTVTAVPTVPCADPHDSEIYASYILGDTDFPGIDTIVQEADAACLAGYTEFIGIDYLESRYDFSYYHPTESSWAGGDREILCLVYDPSGEPLTGTLEGAGE</sequence>
<name>A0A9E5MJD5_9MICO</name>
<feature type="domain" description="Septum formation-related" evidence="1">
    <location>
        <begin position="64"/>
        <end position="163"/>
    </location>
</feature>
<evidence type="ECO:0000313" key="2">
    <source>
        <dbReference type="EMBL" id="NHF61654.1"/>
    </source>
</evidence>
<proteinExistence type="predicted"/>